<evidence type="ECO:0000313" key="2">
    <source>
        <dbReference type="EMBL" id="ETW85372.1"/>
    </source>
</evidence>
<dbReference type="HOGENOM" id="CLU_1209962_0_0_1"/>
<dbReference type="InParanoid" id="W4KHR2"/>
<proteinExistence type="predicted"/>
<name>W4KHR2_HETIT</name>
<reference evidence="2 3" key="1">
    <citation type="journal article" date="2012" name="New Phytol.">
        <title>Insight into trade-off between wood decay and parasitism from the genome of a fungal forest pathogen.</title>
        <authorList>
            <person name="Olson A."/>
            <person name="Aerts A."/>
            <person name="Asiegbu F."/>
            <person name="Belbahri L."/>
            <person name="Bouzid O."/>
            <person name="Broberg A."/>
            <person name="Canback B."/>
            <person name="Coutinho P.M."/>
            <person name="Cullen D."/>
            <person name="Dalman K."/>
            <person name="Deflorio G."/>
            <person name="van Diepen L.T."/>
            <person name="Dunand C."/>
            <person name="Duplessis S."/>
            <person name="Durling M."/>
            <person name="Gonthier P."/>
            <person name="Grimwood J."/>
            <person name="Fossdal C.G."/>
            <person name="Hansson D."/>
            <person name="Henrissat B."/>
            <person name="Hietala A."/>
            <person name="Himmelstrand K."/>
            <person name="Hoffmeister D."/>
            <person name="Hogberg N."/>
            <person name="James T.Y."/>
            <person name="Karlsson M."/>
            <person name="Kohler A."/>
            <person name="Kues U."/>
            <person name="Lee Y.H."/>
            <person name="Lin Y.C."/>
            <person name="Lind M."/>
            <person name="Lindquist E."/>
            <person name="Lombard V."/>
            <person name="Lucas S."/>
            <person name="Lunden K."/>
            <person name="Morin E."/>
            <person name="Murat C."/>
            <person name="Park J."/>
            <person name="Raffaello T."/>
            <person name="Rouze P."/>
            <person name="Salamov A."/>
            <person name="Schmutz J."/>
            <person name="Solheim H."/>
            <person name="Stahlberg J."/>
            <person name="Velez H."/>
            <person name="de Vries R.P."/>
            <person name="Wiebenga A."/>
            <person name="Woodward S."/>
            <person name="Yakovlev I."/>
            <person name="Garbelotto M."/>
            <person name="Martin F."/>
            <person name="Grigoriev I.V."/>
            <person name="Stenlid J."/>
        </authorList>
    </citation>
    <scope>NUCLEOTIDE SEQUENCE [LARGE SCALE GENOMIC DNA]</scope>
    <source>
        <strain evidence="2 3">TC 32-1</strain>
    </source>
</reference>
<keyword evidence="3" id="KW-1185">Reference proteome</keyword>
<gene>
    <name evidence="2" type="ORF">HETIRDRAFT_448489</name>
</gene>
<sequence length="229" mass="24777">MSPLPSRPPAHALSEHGGLRNEQRKHPPPPPLSQNRTETARTSDNLPSTARAPRGPLKDRRWKPPPLHERHSSAQGHTHGKCLRLEQPFHRASHPFRSPARLAPRPPGLACTRRALASSRQPRDRDSAASPSPTNPSEDPSDAASTHRRAASTPQSVTYAHPIEQQRLRSAAVPLGARGVPRSKLGCSAPRTRAHRAPPGPASPSTVRPPRQCSTPKGPPRPTSELLAP</sequence>
<dbReference type="GeneID" id="20675864"/>
<protein>
    <submittedName>
        <fullName evidence="2">Uncharacterized protein</fullName>
    </submittedName>
</protein>
<dbReference type="KEGG" id="hir:HETIRDRAFT_448489"/>
<feature type="region of interest" description="Disordered" evidence="1">
    <location>
        <begin position="1"/>
        <end position="229"/>
    </location>
</feature>
<feature type="compositionally biased region" description="Polar residues" evidence="1">
    <location>
        <begin position="33"/>
        <end position="48"/>
    </location>
</feature>
<dbReference type="AlphaFoldDB" id="W4KHR2"/>
<feature type="compositionally biased region" description="Basic and acidic residues" evidence="1">
    <location>
        <begin position="13"/>
        <end position="25"/>
    </location>
</feature>
<accession>W4KHR2</accession>
<feature type="compositionally biased region" description="Polar residues" evidence="1">
    <location>
        <begin position="129"/>
        <end position="138"/>
    </location>
</feature>
<dbReference type="Proteomes" id="UP000030671">
    <property type="component" value="Unassembled WGS sequence"/>
</dbReference>
<dbReference type="EMBL" id="KI925455">
    <property type="protein sequence ID" value="ETW85372.1"/>
    <property type="molecule type" value="Genomic_DNA"/>
</dbReference>
<organism evidence="2 3">
    <name type="scientific">Heterobasidion irregulare (strain TC 32-1)</name>
    <dbReference type="NCBI Taxonomy" id="747525"/>
    <lineage>
        <taxon>Eukaryota</taxon>
        <taxon>Fungi</taxon>
        <taxon>Dikarya</taxon>
        <taxon>Basidiomycota</taxon>
        <taxon>Agaricomycotina</taxon>
        <taxon>Agaricomycetes</taxon>
        <taxon>Russulales</taxon>
        <taxon>Bondarzewiaceae</taxon>
        <taxon>Heterobasidion</taxon>
        <taxon>Heterobasidion annosum species complex</taxon>
    </lineage>
</organism>
<dbReference type="RefSeq" id="XP_009542236.1">
    <property type="nucleotide sequence ID" value="XM_009543941.1"/>
</dbReference>
<evidence type="ECO:0000256" key="1">
    <source>
        <dbReference type="SAM" id="MobiDB-lite"/>
    </source>
</evidence>
<evidence type="ECO:0000313" key="3">
    <source>
        <dbReference type="Proteomes" id="UP000030671"/>
    </source>
</evidence>